<keyword evidence="2" id="KW-1185">Reference proteome</keyword>
<evidence type="ECO:0000313" key="2">
    <source>
        <dbReference type="Proteomes" id="UP001057580"/>
    </source>
</evidence>
<evidence type="ECO:0000313" key="1">
    <source>
        <dbReference type="EMBL" id="UWM53946.1"/>
    </source>
</evidence>
<organism evidence="1 2">
    <name type="scientific">Salinirubellus salinus</name>
    <dbReference type="NCBI Taxonomy" id="1364945"/>
    <lineage>
        <taxon>Archaea</taxon>
        <taxon>Methanobacteriati</taxon>
        <taxon>Methanobacteriota</taxon>
        <taxon>Stenosarchaea group</taxon>
        <taxon>Halobacteria</taxon>
        <taxon>Halobacteriales</taxon>
        <taxon>Natronomonadaceae</taxon>
        <taxon>Salinirubellus</taxon>
    </lineage>
</organism>
<dbReference type="AlphaFoldDB" id="A0A9E7R1E4"/>
<name>A0A9E7R1E4_9EURY</name>
<dbReference type="Gene3D" id="2.80.10.50">
    <property type="match status" value="1"/>
</dbReference>
<dbReference type="EMBL" id="CP104003">
    <property type="protein sequence ID" value="UWM53946.1"/>
    <property type="molecule type" value="Genomic_DNA"/>
</dbReference>
<dbReference type="Proteomes" id="UP001057580">
    <property type="component" value="Chromosome"/>
</dbReference>
<dbReference type="PANTHER" id="PTHR42754">
    <property type="entry name" value="ENDOGLUCANASE"/>
    <property type="match status" value="1"/>
</dbReference>
<protein>
    <recommendedName>
        <fullName evidence="3">Bulb-type lectin domain-containing protein</fullName>
    </recommendedName>
</protein>
<evidence type="ECO:0008006" key="3">
    <source>
        <dbReference type="Google" id="ProtNLM"/>
    </source>
</evidence>
<reference evidence="1" key="1">
    <citation type="submission" date="2022-09" db="EMBL/GenBank/DDBJ databases">
        <title>Diverse halophilic archaea isolated from saline environments.</title>
        <authorList>
            <person name="Cui H.-L."/>
        </authorList>
    </citation>
    <scope>NUCLEOTIDE SEQUENCE</scope>
    <source>
        <strain evidence="1">ZS-35-S2</strain>
    </source>
</reference>
<gene>
    <name evidence="1" type="ORF">N0B31_17695</name>
</gene>
<dbReference type="KEGG" id="ssai:N0B31_17695"/>
<dbReference type="PANTHER" id="PTHR42754:SF1">
    <property type="entry name" value="LIPOPROTEIN"/>
    <property type="match status" value="1"/>
</dbReference>
<proteinExistence type="predicted"/>
<dbReference type="RefSeq" id="WP_260592940.1">
    <property type="nucleotide sequence ID" value="NZ_CP104003.1"/>
</dbReference>
<dbReference type="GeneID" id="74944295"/>
<accession>A0A9E7R1E4</accession>
<dbReference type="SUPFAM" id="SSF101898">
    <property type="entry name" value="NHL repeat"/>
    <property type="match status" value="1"/>
</dbReference>
<sequence length="529" mass="56318">MIALAVALVLTPLAMVTPVAAQVGNAPDIEWETLESGISFFGAVAATQDGGVVTVSQTTTRTSDGRFLYDALVVKYASDGTELWRTTLSENDRDIVWDITETSDGDIVITGYTVAQTADGTSTQLDGWVVRLDASGTELWSRTYTADTTAERSDGFRGVTATSDGGVVLAGVTRTATNDDDAWVVKLDTSGDVVWSTTAGGEGFDQAVDVEALSDDSVVFYGSKQVETDSGLFQTKPWLVRVDATGNILWQQTYDFPLGFFAPQPLAVTSDDRLAVLSSQIDQSTFNRDVRVVTFDSDGVVQWSQTYGDDFVDSAFDIGRSIIGTSDGGFAFTGSTPEPLPTSSSAEPDMWVVKLDSTGGVEWSEIYGDLYRDSPFFDAGFSIAEMTDGGYAVKGQTTTEESGFEPWLVKLEALETTIPAEVDVLPGSEENPVELDRPGRLPVAILGSAEFDVTTIDTSSLAVEGVAPVRVTTDDVNEDGYADLVLFVEVETLVDAGVLTESTTELVVTGELTDGTPIEGADSVTPLVT</sequence>